<gene>
    <name evidence="2" type="ORF">H8F23_23420</name>
</gene>
<comment type="caution">
    <text evidence="2">The sequence shown here is derived from an EMBL/GenBank/DDBJ whole genome shotgun (WGS) entry which is preliminary data.</text>
</comment>
<accession>A0ABS0BPE1</accession>
<dbReference type="RefSeq" id="WP_194935940.1">
    <property type="nucleotide sequence ID" value="NZ_JACOPX010000017.1"/>
</dbReference>
<evidence type="ECO:0000313" key="3">
    <source>
        <dbReference type="Proteomes" id="UP000722111"/>
    </source>
</evidence>
<evidence type="ECO:0000256" key="1">
    <source>
        <dbReference type="SAM" id="SignalP"/>
    </source>
</evidence>
<evidence type="ECO:0000313" key="2">
    <source>
        <dbReference type="EMBL" id="MBF6036209.1"/>
    </source>
</evidence>
<organism evidence="2 3">
    <name type="scientific">Pseudomonas neuropathica</name>
    <dbReference type="NCBI Taxonomy" id="2730425"/>
    <lineage>
        <taxon>Bacteria</taxon>
        <taxon>Pseudomonadati</taxon>
        <taxon>Pseudomonadota</taxon>
        <taxon>Gammaproteobacteria</taxon>
        <taxon>Pseudomonadales</taxon>
        <taxon>Pseudomonadaceae</taxon>
        <taxon>Pseudomonas</taxon>
    </lineage>
</organism>
<keyword evidence="1" id="KW-0732">Signal</keyword>
<sequence length="804" mass="84164">MNFRDRALGFSVGALLMFASQSSSAGFINSIDVPGINMALMSQQLDQQKKVPIAELVQGPTMTIANTGTLGIVSVGTDKQNRNVGYRLVVAMVTVTPTDSDAREALEECSVGFSEDVKGLRTLLDSYVQSSSDMLLSLPADIGARNAEMKRRQEAAKASTQSAFALFQQAVVQKLAVCHAVKNMAIPVVSIGLTSTPCVIGSPECPFSKARGLERFQKIADLYERAQRLDKIKDWSMVAITGEVGAFDAKLTLPTLPTAITLSSSDVQANLSRRVEELRAKARAAKSELIQPVTAALAGLSSNDIVRMADVLSSPNAAVRMAWGKSDQALNVSDELARVRILECAKFQGKTKVTDIASCSGYKIIDEKSLDDCLKGDLCRPVFGDKMNFNVALLAERLNVKKLAVSADLPRLINANIQFPAYQKAAFNCANANRSDAASMVTCLSQAQFPDQKVKDVLGCAQTMVGAKRDSVITECLDIALGANSKEAQIAQCLLKAGEDGTQRMMCAAQKAMDPATAKALNCAMKVTSAKQISSCVSDPNVAKLLKAKECIDAGGDAMTISLCMAQENADPSTRAALSCMVQSGGDYKKGLACAAFQNVSGDAGLVLRCAASSGGDPRGTAICAVTPGLTPEQQIALSCAVTATTGPGYAACVGGQLTLKEYMNCKGYKFAEGKCFGDGNELRKFSKNVLGQDIGPNSVVAQVINVHLDVTNGTIALTESLLREGGKALEKLNNELTTGLSQAGRAAEDLAVAAAGGLAAGLNVATPNITVGSSGVSVSTPIAGVKIGDGHVSVNLGGIHVGF</sequence>
<protein>
    <submittedName>
        <fullName evidence="2">Uncharacterized protein</fullName>
    </submittedName>
</protein>
<dbReference type="Proteomes" id="UP000722111">
    <property type="component" value="Unassembled WGS sequence"/>
</dbReference>
<feature type="signal peptide" evidence="1">
    <location>
        <begin position="1"/>
        <end position="25"/>
    </location>
</feature>
<name>A0ABS0BPE1_9PSED</name>
<dbReference type="EMBL" id="JACOPX010000017">
    <property type="protein sequence ID" value="MBF6036209.1"/>
    <property type="molecule type" value="Genomic_DNA"/>
</dbReference>
<feature type="chain" id="PRO_5046659999" evidence="1">
    <location>
        <begin position="26"/>
        <end position="804"/>
    </location>
</feature>
<proteinExistence type="predicted"/>
<reference evidence="2 3" key="1">
    <citation type="submission" date="2020-08" db="EMBL/GenBank/DDBJ databases">
        <title>Description of novel Pseudomonas species.</title>
        <authorList>
            <person name="Duman M."/>
            <person name="Mulet M."/>
            <person name="Altun S."/>
            <person name="Saticioglu I.B."/>
            <person name="Lalucat J."/>
            <person name="Garcia-Valdes E."/>
        </authorList>
    </citation>
    <scope>NUCLEOTIDE SEQUENCE [LARGE SCALE GENOMIC DNA]</scope>
    <source>
        <strain evidence="2 3">P155</strain>
    </source>
</reference>
<keyword evidence="3" id="KW-1185">Reference proteome</keyword>